<dbReference type="AlphaFoldDB" id="A0AA51RR65"/>
<evidence type="ECO:0000313" key="1">
    <source>
        <dbReference type="EMBL" id="WMS86127.1"/>
    </source>
</evidence>
<gene>
    <name evidence="1" type="ORF">Q9312_12950</name>
</gene>
<keyword evidence="2" id="KW-1185">Reference proteome</keyword>
<name>A0AA51RR65_9GAMM</name>
<dbReference type="KEGG" id="plei:Q9312_12950"/>
<protein>
    <submittedName>
        <fullName evidence="1">Uncharacterized protein</fullName>
    </submittedName>
</protein>
<dbReference type="Proteomes" id="UP001239782">
    <property type="component" value="Chromosome"/>
</dbReference>
<proteinExistence type="predicted"/>
<dbReference type="RefSeq" id="WP_309201279.1">
    <property type="nucleotide sequence ID" value="NZ_CP133548.1"/>
</dbReference>
<evidence type="ECO:0000313" key="2">
    <source>
        <dbReference type="Proteomes" id="UP001239782"/>
    </source>
</evidence>
<reference evidence="1 2" key="1">
    <citation type="submission" date="2023-08" db="EMBL/GenBank/DDBJ databases">
        <title>Pleionea litopenaei sp. nov., isolated from stomach of juvenile Litopenaeus vannamei.</title>
        <authorList>
            <person name="Rho A.M."/>
            <person name="Hwang C.Y."/>
        </authorList>
    </citation>
    <scope>NUCLEOTIDE SEQUENCE [LARGE SCALE GENOMIC DNA]</scope>
    <source>
        <strain evidence="1 2">HL-JVS1</strain>
    </source>
</reference>
<organism evidence="1 2">
    <name type="scientific">Pleionea litopenaei</name>
    <dbReference type="NCBI Taxonomy" id="3070815"/>
    <lineage>
        <taxon>Bacteria</taxon>
        <taxon>Pseudomonadati</taxon>
        <taxon>Pseudomonadota</taxon>
        <taxon>Gammaproteobacteria</taxon>
        <taxon>Oceanospirillales</taxon>
        <taxon>Pleioneaceae</taxon>
        <taxon>Pleionea</taxon>
    </lineage>
</organism>
<dbReference type="EMBL" id="CP133548">
    <property type="protein sequence ID" value="WMS86127.1"/>
    <property type="molecule type" value="Genomic_DNA"/>
</dbReference>
<sequence length="92" mass="10532">MSDQDSQASKRTNQIKEVPSHVKMIMASISSFAKDGRYSVDELERIITIALEDGEVDQDEQRVLRSILSKARDVPFDDEVRPYINSLTKLYL</sequence>
<accession>A0AA51RR65</accession>